<dbReference type="EMBL" id="ABJB010322595">
    <property type="status" value="NOT_ANNOTATED_CDS"/>
    <property type="molecule type" value="Genomic_DNA"/>
</dbReference>
<organism>
    <name type="scientific">Ixodes scapularis</name>
    <name type="common">Black-legged tick</name>
    <name type="synonym">Deer tick</name>
    <dbReference type="NCBI Taxonomy" id="6945"/>
    <lineage>
        <taxon>Eukaryota</taxon>
        <taxon>Metazoa</taxon>
        <taxon>Ecdysozoa</taxon>
        <taxon>Arthropoda</taxon>
        <taxon>Chelicerata</taxon>
        <taxon>Arachnida</taxon>
        <taxon>Acari</taxon>
        <taxon>Parasitiformes</taxon>
        <taxon>Ixodida</taxon>
        <taxon>Ixodoidea</taxon>
        <taxon>Ixodidae</taxon>
        <taxon>Ixodinae</taxon>
        <taxon>Ixodes</taxon>
    </lineage>
</organism>
<protein>
    <submittedName>
        <fullName evidence="1 2">Uncharacterized protein</fullName>
    </submittedName>
</protein>
<dbReference type="EnsemblMetazoa" id="ISCW001945-RA">
    <property type="protein sequence ID" value="ISCW001945-PA"/>
    <property type="gene ID" value="ISCW001945"/>
</dbReference>
<dbReference type="HOGENOM" id="CLU_2017724_0_0_1"/>
<proteinExistence type="predicted"/>
<evidence type="ECO:0000313" key="2">
    <source>
        <dbReference type="EnsemblMetazoa" id="ISCW001945-PA"/>
    </source>
</evidence>
<dbReference type="Proteomes" id="UP000001555">
    <property type="component" value="Unassembled WGS sequence"/>
</dbReference>
<dbReference type="AlphaFoldDB" id="B7P7K9"/>
<reference evidence="1 3" key="1">
    <citation type="submission" date="2008-03" db="EMBL/GenBank/DDBJ databases">
        <title>Annotation of Ixodes scapularis.</title>
        <authorList>
            <consortium name="Ixodes scapularis Genome Project Consortium"/>
            <person name="Caler E."/>
            <person name="Hannick L.I."/>
            <person name="Bidwell S."/>
            <person name="Joardar V."/>
            <person name="Thiagarajan M."/>
            <person name="Amedeo P."/>
            <person name="Galinsky K.J."/>
            <person name="Schobel S."/>
            <person name="Inman J."/>
            <person name="Hostetler J."/>
            <person name="Miller J."/>
            <person name="Hammond M."/>
            <person name="Megy K."/>
            <person name="Lawson D."/>
            <person name="Kodira C."/>
            <person name="Sutton G."/>
            <person name="Meyer J."/>
            <person name="Hill C.A."/>
            <person name="Birren B."/>
            <person name="Nene V."/>
            <person name="Collins F."/>
            <person name="Alarcon-Chaidez F."/>
            <person name="Wikel S."/>
            <person name="Strausberg R."/>
        </authorList>
    </citation>
    <scope>NUCLEOTIDE SEQUENCE [LARGE SCALE GENOMIC DNA]</scope>
    <source>
        <strain evidence="3">Wikel</strain>
        <strain evidence="1">Wikel colony</strain>
    </source>
</reference>
<reference evidence="2" key="2">
    <citation type="submission" date="2020-05" db="UniProtKB">
        <authorList>
            <consortium name="EnsemblMetazoa"/>
        </authorList>
    </citation>
    <scope>IDENTIFICATION</scope>
    <source>
        <strain evidence="2">wikel</strain>
    </source>
</reference>
<dbReference type="VEuPathDB" id="VectorBase:ISCW001945"/>
<dbReference type="PaxDb" id="6945-B7P7K9"/>
<evidence type="ECO:0000313" key="3">
    <source>
        <dbReference type="Proteomes" id="UP000001555"/>
    </source>
</evidence>
<dbReference type="VEuPathDB" id="VectorBase:ISCI001945"/>
<sequence>MKCDIVRTKLFRAVSPTQTIEAHIVTQDMRRRESWSFLYSAEFCMNMLRRMKTSNIQKSQCSIHSRCERGLFCARVWAAASHIFLTGFWNLSSVQTSRKKVCYIFFFFLLIFLAKKTESNGGG</sequence>
<evidence type="ECO:0000313" key="1">
    <source>
        <dbReference type="EMBL" id="EEC02581.1"/>
    </source>
</evidence>
<dbReference type="InParanoid" id="B7P7K9"/>
<name>B7P7K9_IXOSC</name>
<gene>
    <name evidence="1" type="ORF">IscW_ISCW001945</name>
</gene>
<accession>B7P7K9</accession>
<dbReference type="EMBL" id="DS652454">
    <property type="protein sequence ID" value="EEC02581.1"/>
    <property type="molecule type" value="Genomic_DNA"/>
</dbReference>
<keyword evidence="3" id="KW-1185">Reference proteome</keyword>